<keyword evidence="4" id="KW-1185">Reference proteome</keyword>
<gene>
    <name evidence="3" type="ORF">KI387_001303</name>
</gene>
<dbReference type="AlphaFoldDB" id="A0AA38LNU8"/>
<reference evidence="3 4" key="1">
    <citation type="journal article" date="2021" name="Nat. Plants">
        <title>The Taxus genome provides insights into paclitaxel biosynthesis.</title>
        <authorList>
            <person name="Xiong X."/>
            <person name="Gou J."/>
            <person name="Liao Q."/>
            <person name="Li Y."/>
            <person name="Zhou Q."/>
            <person name="Bi G."/>
            <person name="Li C."/>
            <person name="Du R."/>
            <person name="Wang X."/>
            <person name="Sun T."/>
            <person name="Guo L."/>
            <person name="Liang H."/>
            <person name="Lu P."/>
            <person name="Wu Y."/>
            <person name="Zhang Z."/>
            <person name="Ro D.K."/>
            <person name="Shang Y."/>
            <person name="Huang S."/>
            <person name="Yan J."/>
        </authorList>
    </citation>
    <scope>NUCLEOTIDE SEQUENCE [LARGE SCALE GENOMIC DNA]</scope>
    <source>
        <strain evidence="3">Ta-2019</strain>
    </source>
</reference>
<comment type="caution">
    <text evidence="3">The sequence shown here is derived from an EMBL/GenBank/DDBJ whole genome shotgun (WGS) entry which is preliminary data.</text>
</comment>
<evidence type="ECO:0000313" key="4">
    <source>
        <dbReference type="Proteomes" id="UP000824469"/>
    </source>
</evidence>
<dbReference type="SUPFAM" id="SSF46689">
    <property type="entry name" value="Homeodomain-like"/>
    <property type="match status" value="1"/>
</dbReference>
<dbReference type="PANTHER" id="PTHR47211:SF2">
    <property type="entry name" value="TRIHELIX TRANSCRIPTION FACTOR ASR3"/>
    <property type="match status" value="1"/>
</dbReference>
<dbReference type="Pfam" id="PF13837">
    <property type="entry name" value="Myb_DNA-bind_4"/>
    <property type="match status" value="1"/>
</dbReference>
<dbReference type="InterPro" id="IPR001005">
    <property type="entry name" value="SANT/Myb"/>
</dbReference>
<feature type="region of interest" description="Disordered" evidence="1">
    <location>
        <begin position="288"/>
        <end position="341"/>
    </location>
</feature>
<dbReference type="InterPro" id="IPR044822">
    <property type="entry name" value="Myb_DNA-bind_4"/>
</dbReference>
<dbReference type="Gene3D" id="1.10.10.60">
    <property type="entry name" value="Homeodomain-like"/>
    <property type="match status" value="1"/>
</dbReference>
<proteinExistence type="predicted"/>
<evidence type="ECO:0000313" key="3">
    <source>
        <dbReference type="EMBL" id="KAH9329195.1"/>
    </source>
</evidence>
<feature type="domain" description="Myb-like" evidence="2">
    <location>
        <begin position="64"/>
        <end position="128"/>
    </location>
</feature>
<dbReference type="EMBL" id="JAHRHJ020000001">
    <property type="protein sequence ID" value="KAH9329195.1"/>
    <property type="molecule type" value="Genomic_DNA"/>
</dbReference>
<dbReference type="Proteomes" id="UP000824469">
    <property type="component" value="Unassembled WGS sequence"/>
</dbReference>
<accession>A0AA38LNU8</accession>
<protein>
    <recommendedName>
        <fullName evidence="2">Myb-like domain-containing protein</fullName>
    </recommendedName>
</protein>
<name>A0AA38LNU8_TAXCH</name>
<dbReference type="OMA" id="GMKEKHP"/>
<feature type="region of interest" description="Disordered" evidence="1">
    <location>
        <begin position="1"/>
        <end position="64"/>
    </location>
</feature>
<evidence type="ECO:0000259" key="2">
    <source>
        <dbReference type="PROSITE" id="PS50090"/>
    </source>
</evidence>
<dbReference type="PROSITE" id="PS50090">
    <property type="entry name" value="MYB_LIKE"/>
    <property type="match status" value="1"/>
</dbReference>
<organism evidence="3 4">
    <name type="scientific">Taxus chinensis</name>
    <name type="common">Chinese yew</name>
    <name type="synonym">Taxus wallichiana var. chinensis</name>
    <dbReference type="NCBI Taxonomy" id="29808"/>
    <lineage>
        <taxon>Eukaryota</taxon>
        <taxon>Viridiplantae</taxon>
        <taxon>Streptophyta</taxon>
        <taxon>Embryophyta</taxon>
        <taxon>Tracheophyta</taxon>
        <taxon>Spermatophyta</taxon>
        <taxon>Pinopsida</taxon>
        <taxon>Pinidae</taxon>
        <taxon>Conifers II</taxon>
        <taxon>Cupressales</taxon>
        <taxon>Taxaceae</taxon>
        <taxon>Taxus</taxon>
    </lineage>
</organism>
<dbReference type="PANTHER" id="PTHR47211">
    <property type="entry name" value="TRIHELIX TRANSCRIPTION FACTOR ASR3"/>
    <property type="match status" value="1"/>
</dbReference>
<dbReference type="InterPro" id="IPR009057">
    <property type="entry name" value="Homeodomain-like_sf"/>
</dbReference>
<sequence length="401" mass="43603">MTEFRAPMAVQPNGGLASPPIDAQIPVLPKQEEETTTAATPIPSSNSLSIDGSDGQDKPPRLPRWTRQEILVLIEGKKEVESRGKKPRVIVDGQVNTESKWSAISNYCKQHGVNREPVQCRKRWGNLSGDYKKIKDWENNCEGKSESEILSFWAMRNDLRRENKLPGFFDREVYDILEKYVGGGGGGGDVIRREIKIADNDVEAEVKAEVEVGAEIGAGVEFRAVAGAEIGACAAAGVEVEAEPVFDSGRPCRVEEGGLFSSDFEHSAEEEVEVEVGRSPVKEALLESTTTTAAVTPPPLPPPRHGARTENVPTPVAEKGSASCASGQKRKRSSSEGESDSDLRYQLLSVLERNSRVLTAHVEAQNLNCQLDRNQRKDHADSLIGVLGKLADALGRIADKL</sequence>
<evidence type="ECO:0000256" key="1">
    <source>
        <dbReference type="SAM" id="MobiDB-lite"/>
    </source>
</evidence>